<sequence>MSRHTIYFLSAAIFLAYGLLADTPHKSTFIILGITFAIIGCSFYLKTRNTKKK</sequence>
<dbReference type="EMBL" id="DXBD01000037">
    <property type="protein sequence ID" value="HIZ67873.1"/>
    <property type="molecule type" value="Genomic_DNA"/>
</dbReference>
<comment type="caution">
    <text evidence="2">The sequence shown here is derived from an EMBL/GenBank/DDBJ whole genome shotgun (WGS) entry which is preliminary data.</text>
</comment>
<proteinExistence type="predicted"/>
<keyword evidence="1" id="KW-0472">Membrane</keyword>
<dbReference type="Proteomes" id="UP000824058">
    <property type="component" value="Unassembled WGS sequence"/>
</dbReference>
<keyword evidence="1" id="KW-1133">Transmembrane helix</keyword>
<reference evidence="2" key="1">
    <citation type="journal article" date="2021" name="PeerJ">
        <title>Extensive microbial diversity within the chicken gut microbiome revealed by metagenomics and culture.</title>
        <authorList>
            <person name="Gilroy R."/>
            <person name="Ravi A."/>
            <person name="Getino M."/>
            <person name="Pursley I."/>
            <person name="Horton D.L."/>
            <person name="Alikhan N.F."/>
            <person name="Baker D."/>
            <person name="Gharbi K."/>
            <person name="Hall N."/>
            <person name="Watson M."/>
            <person name="Adriaenssens E.M."/>
            <person name="Foster-Nyarko E."/>
            <person name="Jarju S."/>
            <person name="Secka A."/>
            <person name="Antonio M."/>
            <person name="Oren A."/>
            <person name="Chaudhuri R.R."/>
            <person name="La Ragione R."/>
            <person name="Hildebrand F."/>
            <person name="Pallen M.J."/>
        </authorList>
    </citation>
    <scope>NUCLEOTIDE SEQUENCE</scope>
    <source>
        <strain evidence="2">ChiBcolR9-63</strain>
    </source>
</reference>
<evidence type="ECO:0000256" key="1">
    <source>
        <dbReference type="SAM" id="Phobius"/>
    </source>
</evidence>
<evidence type="ECO:0000313" key="2">
    <source>
        <dbReference type="EMBL" id="HIZ67873.1"/>
    </source>
</evidence>
<name>A0A9D2FUV7_9STRE</name>
<reference evidence="2" key="2">
    <citation type="submission" date="2021-04" db="EMBL/GenBank/DDBJ databases">
        <authorList>
            <person name="Gilroy R."/>
        </authorList>
    </citation>
    <scope>NUCLEOTIDE SEQUENCE</scope>
    <source>
        <strain evidence="2">ChiBcolR9-63</strain>
    </source>
</reference>
<accession>A0A9D2FUV7</accession>
<feature type="transmembrane region" description="Helical" evidence="1">
    <location>
        <begin position="5"/>
        <end position="21"/>
    </location>
</feature>
<feature type="transmembrane region" description="Helical" evidence="1">
    <location>
        <begin position="27"/>
        <end position="45"/>
    </location>
</feature>
<dbReference type="AlphaFoldDB" id="A0A9D2FUV7"/>
<keyword evidence="1" id="KW-0812">Transmembrane</keyword>
<organism evidence="2 3">
    <name type="scientific">Candidatus Streptococcus faecavium</name>
    <dbReference type="NCBI Taxonomy" id="2838763"/>
    <lineage>
        <taxon>Bacteria</taxon>
        <taxon>Bacillati</taxon>
        <taxon>Bacillota</taxon>
        <taxon>Bacilli</taxon>
        <taxon>Lactobacillales</taxon>
        <taxon>Streptococcaceae</taxon>
        <taxon>Streptococcus</taxon>
    </lineage>
</organism>
<protein>
    <submittedName>
        <fullName evidence="2">Uncharacterized protein</fullName>
    </submittedName>
</protein>
<gene>
    <name evidence="2" type="ORF">H9965_05375</name>
</gene>
<evidence type="ECO:0000313" key="3">
    <source>
        <dbReference type="Proteomes" id="UP000824058"/>
    </source>
</evidence>